<accession>A0ABV8AAS8</accession>
<dbReference type="InterPro" id="IPR024402">
    <property type="entry name" value="DUF2726"/>
</dbReference>
<proteinExistence type="predicted"/>
<name>A0ABV8AAS8_9DEIO</name>
<protein>
    <submittedName>
        <fullName evidence="2">DUF2726 domain-containing protein</fullName>
    </submittedName>
</protein>
<organism evidence="2 3">
    <name type="scientific">Deinococcus antarcticus</name>
    <dbReference type="NCBI Taxonomy" id="1298767"/>
    <lineage>
        <taxon>Bacteria</taxon>
        <taxon>Thermotogati</taxon>
        <taxon>Deinococcota</taxon>
        <taxon>Deinococci</taxon>
        <taxon>Deinococcales</taxon>
        <taxon>Deinococcaceae</taxon>
        <taxon>Deinococcus</taxon>
    </lineage>
</organism>
<reference evidence="3" key="1">
    <citation type="journal article" date="2019" name="Int. J. Syst. Evol. Microbiol.">
        <title>The Global Catalogue of Microorganisms (GCM) 10K type strain sequencing project: providing services to taxonomists for standard genome sequencing and annotation.</title>
        <authorList>
            <consortium name="The Broad Institute Genomics Platform"/>
            <consortium name="The Broad Institute Genome Sequencing Center for Infectious Disease"/>
            <person name="Wu L."/>
            <person name="Ma J."/>
        </authorList>
    </citation>
    <scope>NUCLEOTIDE SEQUENCE [LARGE SCALE GENOMIC DNA]</scope>
    <source>
        <strain evidence="3">CCTCC AB 2013263</strain>
    </source>
</reference>
<evidence type="ECO:0000313" key="2">
    <source>
        <dbReference type="EMBL" id="MFC3861295.1"/>
    </source>
</evidence>
<dbReference type="Pfam" id="PF10881">
    <property type="entry name" value="DUF2726"/>
    <property type="match status" value="1"/>
</dbReference>
<dbReference type="EMBL" id="JBHRZF010000135">
    <property type="protein sequence ID" value="MFC3861295.1"/>
    <property type="molecule type" value="Genomic_DNA"/>
</dbReference>
<dbReference type="Proteomes" id="UP001595748">
    <property type="component" value="Unassembled WGS sequence"/>
</dbReference>
<gene>
    <name evidence="2" type="ORF">ACFOPQ_11040</name>
</gene>
<comment type="caution">
    <text evidence="2">The sequence shown here is derived from an EMBL/GenBank/DDBJ whole genome shotgun (WGS) entry which is preliminary data.</text>
</comment>
<evidence type="ECO:0000259" key="1">
    <source>
        <dbReference type="Pfam" id="PF10881"/>
    </source>
</evidence>
<evidence type="ECO:0000313" key="3">
    <source>
        <dbReference type="Proteomes" id="UP001595748"/>
    </source>
</evidence>
<dbReference type="RefSeq" id="WP_380078047.1">
    <property type="nucleotide sequence ID" value="NZ_JBHRZF010000135.1"/>
</dbReference>
<sequence length="58" mass="6786">MGGIEFRPVSHQRERQQYNDQVKDVIFRSAGLPLYRLESHRYRPEEIIEKVKQAAASG</sequence>
<keyword evidence="3" id="KW-1185">Reference proteome</keyword>
<feature type="domain" description="DUF2726" evidence="1">
    <location>
        <begin position="4"/>
        <end position="52"/>
    </location>
</feature>